<proteinExistence type="predicted"/>
<comment type="caution">
    <text evidence="1">The sequence shown here is derived from an EMBL/GenBank/DDBJ whole genome shotgun (WGS) entry which is preliminary data.</text>
</comment>
<evidence type="ECO:0000313" key="1">
    <source>
        <dbReference type="EMBL" id="KAG7540627.1"/>
    </source>
</evidence>
<dbReference type="PANTHER" id="PTHR11439">
    <property type="entry name" value="GAG-POL-RELATED RETROTRANSPOSON"/>
    <property type="match status" value="1"/>
</dbReference>
<evidence type="ECO:0000313" key="2">
    <source>
        <dbReference type="Proteomes" id="UP000694240"/>
    </source>
</evidence>
<keyword evidence="2" id="KW-1185">Reference proteome</keyword>
<dbReference type="CDD" id="cd09272">
    <property type="entry name" value="RNase_HI_RT_Ty1"/>
    <property type="match status" value="1"/>
</dbReference>
<dbReference type="Proteomes" id="UP000694240">
    <property type="component" value="Chromosome 12"/>
</dbReference>
<sequence>MIGSLLYLTASRPDLCYSVGLCARYQACPRVSHLNVVKRIIKYVKGTVEYRLSYTKHTNHNLAGFCDADWSGCLDGRQSTSGGCFFLGNNLIAFHSKKQNCVYLSSTQAEYIAMGSCCTQLPWMKQMLADYGMTSEILLIHCDNTGAIDITKNPVHHIRTKHIGIRHHFIRELVEGKLVEILYIDTEKQLADIFTKPLDLSTFTNLQKSLGTVCSKCQSVQYRVHVKTNFKARVNWLSHRFYANLAEMETRADSLTFVYWIPGTNRTTLRPDRLLLIDMVLSSQRAVLTLPTDTLSRSPRVFRVETAEAQNAAPPFQTSRTLLHDDLADLLAVAIWMKRRLDGENMVILMEILLGILVMRRLVAD</sequence>
<accession>A0A8T1Y0R2</accession>
<organism evidence="1 2">
    <name type="scientific">Arabidopsis thaliana x Arabidopsis arenosa</name>
    <dbReference type="NCBI Taxonomy" id="1240361"/>
    <lineage>
        <taxon>Eukaryota</taxon>
        <taxon>Viridiplantae</taxon>
        <taxon>Streptophyta</taxon>
        <taxon>Embryophyta</taxon>
        <taxon>Tracheophyta</taxon>
        <taxon>Spermatophyta</taxon>
        <taxon>Magnoliopsida</taxon>
        <taxon>eudicotyledons</taxon>
        <taxon>Gunneridae</taxon>
        <taxon>Pentapetalae</taxon>
        <taxon>rosids</taxon>
        <taxon>malvids</taxon>
        <taxon>Brassicales</taxon>
        <taxon>Brassicaceae</taxon>
        <taxon>Camelineae</taxon>
        <taxon>Arabidopsis</taxon>
    </lineage>
</organism>
<dbReference type="AlphaFoldDB" id="A0A8T1Y0R2"/>
<dbReference type="PANTHER" id="PTHR11439:SF483">
    <property type="entry name" value="PEPTIDE SYNTHASE GLIP-LIKE, PUTATIVE (AFU_ORTHOLOGUE AFUA_3G12920)-RELATED"/>
    <property type="match status" value="1"/>
</dbReference>
<gene>
    <name evidence="1" type="ORF">ISN45_Aa07g008040</name>
</gene>
<dbReference type="EMBL" id="JAEFBK010000012">
    <property type="protein sequence ID" value="KAG7540627.1"/>
    <property type="molecule type" value="Genomic_DNA"/>
</dbReference>
<name>A0A8T1Y0R2_9BRAS</name>
<reference evidence="1 2" key="1">
    <citation type="submission" date="2020-12" db="EMBL/GenBank/DDBJ databases">
        <title>Concerted genomic and epigenomic changes stabilize Arabidopsis allopolyploids.</title>
        <authorList>
            <person name="Chen Z."/>
        </authorList>
    </citation>
    <scope>NUCLEOTIDE SEQUENCE [LARGE SCALE GENOMIC DNA]</scope>
    <source>
        <strain evidence="1">Allo738</strain>
        <tissue evidence="1">Leaf</tissue>
    </source>
</reference>
<protein>
    <submittedName>
        <fullName evidence="1">Uncharacterized protein</fullName>
    </submittedName>
</protein>